<dbReference type="KEGG" id="dpx:DAPPUDRAFT_329266"/>
<keyword evidence="2" id="KW-1185">Reference proteome</keyword>
<protein>
    <submittedName>
        <fullName evidence="1">Uncharacterized protein</fullName>
    </submittedName>
</protein>
<evidence type="ECO:0000313" key="2">
    <source>
        <dbReference type="Proteomes" id="UP000000305"/>
    </source>
</evidence>
<dbReference type="InParanoid" id="E9HG40"/>
<sequence>MSTSRLQSEVDVLIFDFENANSTTREIQKCSKQLELINLEFKSKLDEIEQTVLYDASQRDNRNKATEIFRLTHELDKT</sequence>
<dbReference type="STRING" id="6669.E9HG40"/>
<reference evidence="1 2" key="1">
    <citation type="journal article" date="2011" name="Science">
        <title>The ecoresponsive genome of Daphnia pulex.</title>
        <authorList>
            <person name="Colbourne J.K."/>
            <person name="Pfrender M.E."/>
            <person name="Gilbert D."/>
            <person name="Thomas W.K."/>
            <person name="Tucker A."/>
            <person name="Oakley T.H."/>
            <person name="Tokishita S."/>
            <person name="Aerts A."/>
            <person name="Arnold G.J."/>
            <person name="Basu M.K."/>
            <person name="Bauer D.J."/>
            <person name="Caceres C.E."/>
            <person name="Carmel L."/>
            <person name="Casola C."/>
            <person name="Choi J.H."/>
            <person name="Detter J.C."/>
            <person name="Dong Q."/>
            <person name="Dusheyko S."/>
            <person name="Eads B.D."/>
            <person name="Frohlich T."/>
            <person name="Geiler-Samerotte K.A."/>
            <person name="Gerlach D."/>
            <person name="Hatcher P."/>
            <person name="Jogdeo S."/>
            <person name="Krijgsveld J."/>
            <person name="Kriventseva E.V."/>
            <person name="Kultz D."/>
            <person name="Laforsch C."/>
            <person name="Lindquist E."/>
            <person name="Lopez J."/>
            <person name="Manak J.R."/>
            <person name="Muller J."/>
            <person name="Pangilinan J."/>
            <person name="Patwardhan R.P."/>
            <person name="Pitluck S."/>
            <person name="Pritham E.J."/>
            <person name="Rechtsteiner A."/>
            <person name="Rho M."/>
            <person name="Rogozin I.B."/>
            <person name="Sakarya O."/>
            <person name="Salamov A."/>
            <person name="Schaack S."/>
            <person name="Shapiro H."/>
            <person name="Shiga Y."/>
            <person name="Skalitzky C."/>
            <person name="Smith Z."/>
            <person name="Souvorov A."/>
            <person name="Sung W."/>
            <person name="Tang Z."/>
            <person name="Tsuchiya D."/>
            <person name="Tu H."/>
            <person name="Vos H."/>
            <person name="Wang M."/>
            <person name="Wolf Y.I."/>
            <person name="Yamagata H."/>
            <person name="Yamada T."/>
            <person name="Ye Y."/>
            <person name="Shaw J.R."/>
            <person name="Andrews J."/>
            <person name="Crease T.J."/>
            <person name="Tang H."/>
            <person name="Lucas S.M."/>
            <person name="Robertson H.M."/>
            <person name="Bork P."/>
            <person name="Koonin E.V."/>
            <person name="Zdobnov E.M."/>
            <person name="Grigoriev I.V."/>
            <person name="Lynch M."/>
            <person name="Boore J.L."/>
        </authorList>
    </citation>
    <scope>NUCLEOTIDE SEQUENCE [LARGE SCALE GENOMIC DNA]</scope>
</reference>
<dbReference type="eggNOG" id="KOG0161">
    <property type="taxonomic scope" value="Eukaryota"/>
</dbReference>
<evidence type="ECO:0000313" key="1">
    <source>
        <dbReference type="EMBL" id="EFX69323.1"/>
    </source>
</evidence>
<dbReference type="PhylomeDB" id="E9HG40"/>
<gene>
    <name evidence="1" type="ORF">DAPPUDRAFT_329266</name>
</gene>
<dbReference type="HOGENOM" id="CLU_201378_0_0_1"/>
<dbReference type="EMBL" id="GL732638">
    <property type="protein sequence ID" value="EFX69323.1"/>
    <property type="molecule type" value="Genomic_DNA"/>
</dbReference>
<dbReference type="AlphaFoldDB" id="E9HG40"/>
<proteinExistence type="predicted"/>
<organism evidence="1 2">
    <name type="scientific">Daphnia pulex</name>
    <name type="common">Water flea</name>
    <dbReference type="NCBI Taxonomy" id="6669"/>
    <lineage>
        <taxon>Eukaryota</taxon>
        <taxon>Metazoa</taxon>
        <taxon>Ecdysozoa</taxon>
        <taxon>Arthropoda</taxon>
        <taxon>Crustacea</taxon>
        <taxon>Branchiopoda</taxon>
        <taxon>Diplostraca</taxon>
        <taxon>Cladocera</taxon>
        <taxon>Anomopoda</taxon>
        <taxon>Daphniidae</taxon>
        <taxon>Daphnia</taxon>
    </lineage>
</organism>
<dbReference type="OrthoDB" id="2018427at2759"/>
<dbReference type="Proteomes" id="UP000000305">
    <property type="component" value="Unassembled WGS sequence"/>
</dbReference>
<name>E9HG40_DAPPU</name>
<accession>E9HG40</accession>